<accession>A0ABY0FMC1</accession>
<gene>
    <name evidence="1" type="ORF">G3RUM_00578</name>
</gene>
<proteinExistence type="predicted"/>
<dbReference type="RefSeq" id="WP_129735196.1">
    <property type="nucleotide sequence ID" value="NZ_PRLM01000006.1"/>
</dbReference>
<protein>
    <submittedName>
        <fullName evidence="1">Uncharacterized protein</fullName>
    </submittedName>
</protein>
<comment type="caution">
    <text evidence="1">The sequence shown here is derived from an EMBL/GenBank/DDBJ whole genome shotgun (WGS) entry which is preliminary data.</text>
</comment>
<sequence length="250" mass="29102">MEPDEFKYEMTCLLFALREFLPPKDYGHHFDFSSMFMTKGPYPSSSSAQKKPLYEYVEPSQITKLLEILQYKYRCFGFCEKTYFETPEKVLKAAFKQKKLSEYESEAELTSIVRKLSEQKRYPLVFSEQSKECLDDVFKEYTSSKTSDNSFFVLHIKERKGNPILCINNTPIRKFQANSYSYKMMKLALGLPNGSLVPVKDALNINRGDRGCSQDLSDVFKEPVLKSVFAREITCSDFRIYHKVILRSFG</sequence>
<evidence type="ECO:0000313" key="2">
    <source>
        <dbReference type="Proteomes" id="UP001191019"/>
    </source>
</evidence>
<organism evidence="1 2">
    <name type="scientific">Candidatus Nanosyncoccus alces</name>
    <dbReference type="NCBI Taxonomy" id="2171997"/>
    <lineage>
        <taxon>Bacteria</taxon>
        <taxon>Candidatus Saccharimonadota</taxon>
        <taxon>Candidatus Nanosyncoccalia</taxon>
        <taxon>Candidatus Nanosyncoccales</taxon>
        <taxon>Candidatus Nanosyncoccaceae</taxon>
        <taxon>Candidatus Nanosyncoccus</taxon>
    </lineage>
</organism>
<evidence type="ECO:0000313" key="1">
    <source>
        <dbReference type="EMBL" id="RYC74424.1"/>
    </source>
</evidence>
<dbReference type="Proteomes" id="UP001191019">
    <property type="component" value="Unassembled WGS sequence"/>
</dbReference>
<keyword evidence="2" id="KW-1185">Reference proteome</keyword>
<dbReference type="EMBL" id="PRLM01000006">
    <property type="protein sequence ID" value="RYC74424.1"/>
    <property type="molecule type" value="Genomic_DNA"/>
</dbReference>
<name>A0ABY0FMC1_9BACT</name>
<reference evidence="1 2" key="2">
    <citation type="journal article" date="2020" name="Cell Rep.">
        <title>Acquisition and Adaptation of Ultra-small Parasitic Reduced Genome Bacteria to Mammalian Hosts.</title>
        <authorList>
            <person name="McLean J.S."/>
            <person name="Bor B."/>
            <person name="Kerns K.A."/>
            <person name="Liu Q."/>
            <person name="To T.T."/>
            <person name="Solden L."/>
            <person name="Hendrickson E.L."/>
            <person name="Wrighton K."/>
            <person name="Shi W."/>
            <person name="He X."/>
        </authorList>
    </citation>
    <scope>NUCLEOTIDE SEQUENCE [LARGE SCALE GENOMIC DNA]</scope>
    <source>
        <strain evidence="1 2">TM7_G3_2_Rum_HOT_351B</strain>
    </source>
</reference>
<reference evidence="1 2" key="1">
    <citation type="journal article" date="2018" name="bioRxiv">
        <title>Evidence of independent acquisition and adaption of ultra-small bacteria to human hosts across the highly diverse yet reduced genomes of the phylum Saccharibacteria.</title>
        <authorList>
            <person name="McLean J.S."/>
            <person name="Bor B."/>
            <person name="To T.T."/>
            <person name="Liu Q."/>
            <person name="Kearns K.A."/>
            <person name="Solden L.M."/>
            <person name="Wrighton K.C."/>
            <person name="He X."/>
            <person name="Shi W."/>
        </authorList>
    </citation>
    <scope>NUCLEOTIDE SEQUENCE [LARGE SCALE GENOMIC DNA]</scope>
    <source>
        <strain evidence="1 2">TM7_G3_2_Rum_HOT_351B</strain>
    </source>
</reference>